<dbReference type="CDD" id="cd07990">
    <property type="entry name" value="LPLAT_LCLAT1-like"/>
    <property type="match status" value="1"/>
</dbReference>
<name>A0AAD1RD68_PELCU</name>
<keyword evidence="2" id="KW-1185">Reference proteome</keyword>
<gene>
    <name evidence="1" type="ORF">PECUL_23A010334</name>
</gene>
<dbReference type="PANTHER" id="PTHR10983:SF73">
    <property type="entry name" value="1-ACYL-SN-GLYCEROL-3-PHOSPHATE ACYLTRANSFERASE EPSILON"/>
    <property type="match status" value="1"/>
</dbReference>
<proteinExistence type="predicted"/>
<sequence>MQSVDNTGGIPEDMSGTRYNPDIPKVIVDSQAFAMKEGLPVLKHVLTPRVKATHVAIDAMQNHLDAVYDVTVAYEGTTNQEGQRKEAPSMTGIPYINACRHTDWCDQIWPNPYDEQFLTQNPESFTASKVAWYHTSLAELKQY</sequence>
<dbReference type="GO" id="GO:0005783">
    <property type="term" value="C:endoplasmic reticulum"/>
    <property type="evidence" value="ECO:0007669"/>
    <property type="project" value="TreeGrafter"/>
</dbReference>
<dbReference type="EMBL" id="OW240913">
    <property type="protein sequence ID" value="CAH2248635.1"/>
    <property type="molecule type" value="Genomic_DNA"/>
</dbReference>
<evidence type="ECO:0000313" key="2">
    <source>
        <dbReference type="Proteomes" id="UP001295444"/>
    </source>
</evidence>
<dbReference type="AlphaFoldDB" id="A0AAD1RD68"/>
<organism evidence="1 2">
    <name type="scientific">Pelobates cultripes</name>
    <name type="common">Western spadefoot toad</name>
    <dbReference type="NCBI Taxonomy" id="61616"/>
    <lineage>
        <taxon>Eukaryota</taxon>
        <taxon>Metazoa</taxon>
        <taxon>Chordata</taxon>
        <taxon>Craniata</taxon>
        <taxon>Vertebrata</taxon>
        <taxon>Euteleostomi</taxon>
        <taxon>Amphibia</taxon>
        <taxon>Batrachia</taxon>
        <taxon>Anura</taxon>
        <taxon>Pelobatoidea</taxon>
        <taxon>Pelobatidae</taxon>
        <taxon>Pelobates</taxon>
    </lineage>
</organism>
<keyword evidence="1" id="KW-0808">Transferase</keyword>
<dbReference type="GO" id="GO:0005739">
    <property type="term" value="C:mitochondrion"/>
    <property type="evidence" value="ECO:0007669"/>
    <property type="project" value="TreeGrafter"/>
</dbReference>
<reference evidence="1" key="1">
    <citation type="submission" date="2022-03" db="EMBL/GenBank/DDBJ databases">
        <authorList>
            <person name="Alioto T."/>
            <person name="Alioto T."/>
            <person name="Gomez Garrido J."/>
        </authorList>
    </citation>
    <scope>NUCLEOTIDE SEQUENCE</scope>
</reference>
<dbReference type="GO" id="GO:0016746">
    <property type="term" value="F:acyltransferase activity"/>
    <property type="evidence" value="ECO:0007669"/>
    <property type="project" value="UniProtKB-KW"/>
</dbReference>
<evidence type="ECO:0000313" key="1">
    <source>
        <dbReference type="EMBL" id="CAH2248635.1"/>
    </source>
</evidence>
<dbReference type="GO" id="GO:0036149">
    <property type="term" value="P:phosphatidylinositol acyl-chain remodeling"/>
    <property type="evidence" value="ECO:0007669"/>
    <property type="project" value="TreeGrafter"/>
</dbReference>
<protein>
    <submittedName>
        <fullName evidence="1">1-acyl-sn-glycerol-3-phosphate acyltransferase epsilon, partial</fullName>
    </submittedName>
</protein>
<dbReference type="PANTHER" id="PTHR10983">
    <property type="entry name" value="1-ACYLGLYCEROL-3-PHOSPHATE ACYLTRANSFERASE-RELATED"/>
    <property type="match status" value="1"/>
</dbReference>
<dbReference type="Proteomes" id="UP001295444">
    <property type="component" value="Chromosome 02"/>
</dbReference>
<accession>A0AAD1RD68</accession>
<keyword evidence="1" id="KW-0012">Acyltransferase</keyword>